<dbReference type="EMBL" id="CP036343">
    <property type="protein sequence ID" value="QDT90062.1"/>
    <property type="molecule type" value="Genomic_DNA"/>
</dbReference>
<reference evidence="1 2" key="1">
    <citation type="submission" date="2019-02" db="EMBL/GenBank/DDBJ databases">
        <title>Deep-cultivation of Planctomycetes and their phenomic and genomic characterization uncovers novel biology.</title>
        <authorList>
            <person name="Wiegand S."/>
            <person name="Jogler M."/>
            <person name="Boedeker C."/>
            <person name="Pinto D."/>
            <person name="Vollmers J."/>
            <person name="Rivas-Marin E."/>
            <person name="Kohn T."/>
            <person name="Peeters S.H."/>
            <person name="Heuer A."/>
            <person name="Rast P."/>
            <person name="Oberbeckmann S."/>
            <person name="Bunk B."/>
            <person name="Jeske O."/>
            <person name="Meyerdierks A."/>
            <person name="Storesund J.E."/>
            <person name="Kallscheuer N."/>
            <person name="Luecker S."/>
            <person name="Lage O.M."/>
            <person name="Pohl T."/>
            <person name="Merkel B.J."/>
            <person name="Hornburger P."/>
            <person name="Mueller R.-W."/>
            <person name="Bruemmer F."/>
            <person name="Labrenz M."/>
            <person name="Spormann A.M."/>
            <person name="Op den Camp H."/>
            <person name="Overmann J."/>
            <person name="Amann R."/>
            <person name="Jetten M.S.M."/>
            <person name="Mascher T."/>
            <person name="Medema M.H."/>
            <person name="Devos D.P."/>
            <person name="Kaster A.-K."/>
            <person name="Ovreas L."/>
            <person name="Rohde M."/>
            <person name="Galperin M.Y."/>
            <person name="Jogler C."/>
        </authorList>
    </citation>
    <scope>NUCLEOTIDE SEQUENCE [LARGE SCALE GENOMIC DNA]</scope>
    <source>
        <strain evidence="1 2">Pan161</strain>
    </source>
</reference>
<proteinExistence type="predicted"/>
<accession>A0A517VAM8</accession>
<gene>
    <name evidence="1" type="ORF">Pan161_17070</name>
</gene>
<name>A0A517VAM8_9PLAN</name>
<dbReference type="KEGG" id="gax:Pan161_17070"/>
<sequence>MIIIQHITTLWSKYSRGMPDAVKRNAVPHKLLLPDAPQPLPHIFAHKVIAEELNDFQLKQTTLFPEPAQQYWSFQFQQQADQLEILFTFSWSEHGAPDRGSYSRLLFSLKQNQTGVFSINGRFSSYDDQYYALHSVNLGFVDRFQDNLFLTQTPEHNVDLRAPLF</sequence>
<evidence type="ECO:0000313" key="1">
    <source>
        <dbReference type="EMBL" id="QDT90062.1"/>
    </source>
</evidence>
<organism evidence="1 2">
    <name type="scientific">Gimesia algae</name>
    <dbReference type="NCBI Taxonomy" id="2527971"/>
    <lineage>
        <taxon>Bacteria</taxon>
        <taxon>Pseudomonadati</taxon>
        <taxon>Planctomycetota</taxon>
        <taxon>Planctomycetia</taxon>
        <taxon>Planctomycetales</taxon>
        <taxon>Planctomycetaceae</taxon>
        <taxon>Gimesia</taxon>
    </lineage>
</organism>
<dbReference type="AlphaFoldDB" id="A0A517VAM8"/>
<protein>
    <submittedName>
        <fullName evidence="1">Uncharacterized protein</fullName>
    </submittedName>
</protein>
<dbReference type="Proteomes" id="UP000316855">
    <property type="component" value="Chromosome"/>
</dbReference>
<evidence type="ECO:0000313" key="2">
    <source>
        <dbReference type="Proteomes" id="UP000316855"/>
    </source>
</evidence>
<keyword evidence="2" id="KW-1185">Reference proteome</keyword>